<dbReference type="EMBL" id="JABSTU010000002">
    <property type="protein sequence ID" value="KAH8037569.1"/>
    <property type="molecule type" value="Genomic_DNA"/>
</dbReference>
<accession>A0A9J6ET15</accession>
<feature type="region of interest" description="Disordered" evidence="1">
    <location>
        <begin position="64"/>
        <end position="84"/>
    </location>
</feature>
<proteinExistence type="predicted"/>
<sequence length="121" mass="13787">MERVALRQVCAPLSEVIRQAVELSLDCVVNANEHSVVELLGQQDYLRQGHVSPTQCRRPCMLRGESPRKVTSTTRRSPCNRPRLEDSARQAVELSVFGVINNNERSVIELLDQQDYLRRVT</sequence>
<gene>
    <name evidence="2" type="ORF">HPB51_013523</name>
</gene>
<protein>
    <submittedName>
        <fullName evidence="2">Uncharacterized protein</fullName>
    </submittedName>
</protein>
<evidence type="ECO:0000256" key="1">
    <source>
        <dbReference type="SAM" id="MobiDB-lite"/>
    </source>
</evidence>
<evidence type="ECO:0000313" key="2">
    <source>
        <dbReference type="EMBL" id="KAH8037569.1"/>
    </source>
</evidence>
<dbReference type="Proteomes" id="UP000821866">
    <property type="component" value="Chromosome 10"/>
</dbReference>
<dbReference type="AlphaFoldDB" id="A0A9J6ET15"/>
<keyword evidence="3" id="KW-1185">Reference proteome</keyword>
<reference evidence="2" key="1">
    <citation type="journal article" date="2020" name="Cell">
        <title>Large-Scale Comparative Analyses of Tick Genomes Elucidate Their Genetic Diversity and Vector Capacities.</title>
        <authorList>
            <consortium name="Tick Genome and Microbiome Consortium (TIGMIC)"/>
            <person name="Jia N."/>
            <person name="Wang J."/>
            <person name="Shi W."/>
            <person name="Du L."/>
            <person name="Sun Y."/>
            <person name="Zhan W."/>
            <person name="Jiang J.F."/>
            <person name="Wang Q."/>
            <person name="Zhang B."/>
            <person name="Ji P."/>
            <person name="Bell-Sakyi L."/>
            <person name="Cui X.M."/>
            <person name="Yuan T.T."/>
            <person name="Jiang B.G."/>
            <person name="Yang W.F."/>
            <person name="Lam T.T."/>
            <person name="Chang Q.C."/>
            <person name="Ding S.J."/>
            <person name="Wang X.J."/>
            <person name="Zhu J.G."/>
            <person name="Ruan X.D."/>
            <person name="Zhao L."/>
            <person name="Wei J.T."/>
            <person name="Ye R.Z."/>
            <person name="Que T.C."/>
            <person name="Du C.H."/>
            <person name="Zhou Y.H."/>
            <person name="Cheng J.X."/>
            <person name="Dai P.F."/>
            <person name="Guo W.B."/>
            <person name="Han X.H."/>
            <person name="Huang E.J."/>
            <person name="Li L.F."/>
            <person name="Wei W."/>
            <person name="Gao Y.C."/>
            <person name="Liu J.Z."/>
            <person name="Shao H.Z."/>
            <person name="Wang X."/>
            <person name="Wang C.C."/>
            <person name="Yang T.C."/>
            <person name="Huo Q.B."/>
            <person name="Li W."/>
            <person name="Chen H.Y."/>
            <person name="Chen S.E."/>
            <person name="Zhou L.G."/>
            <person name="Ni X.B."/>
            <person name="Tian J.H."/>
            <person name="Sheng Y."/>
            <person name="Liu T."/>
            <person name="Pan Y.S."/>
            <person name="Xia L.Y."/>
            <person name="Li J."/>
            <person name="Zhao F."/>
            <person name="Cao W.C."/>
        </authorList>
    </citation>
    <scope>NUCLEOTIDE SEQUENCE</scope>
    <source>
        <strain evidence="2">Rmic-2018</strain>
    </source>
</reference>
<comment type="caution">
    <text evidence="2">The sequence shown here is derived from an EMBL/GenBank/DDBJ whole genome shotgun (WGS) entry which is preliminary data.</text>
</comment>
<name>A0A9J6ET15_RHIMP</name>
<evidence type="ECO:0000313" key="3">
    <source>
        <dbReference type="Proteomes" id="UP000821866"/>
    </source>
</evidence>
<organism evidence="2 3">
    <name type="scientific">Rhipicephalus microplus</name>
    <name type="common">Cattle tick</name>
    <name type="synonym">Boophilus microplus</name>
    <dbReference type="NCBI Taxonomy" id="6941"/>
    <lineage>
        <taxon>Eukaryota</taxon>
        <taxon>Metazoa</taxon>
        <taxon>Ecdysozoa</taxon>
        <taxon>Arthropoda</taxon>
        <taxon>Chelicerata</taxon>
        <taxon>Arachnida</taxon>
        <taxon>Acari</taxon>
        <taxon>Parasitiformes</taxon>
        <taxon>Ixodida</taxon>
        <taxon>Ixodoidea</taxon>
        <taxon>Ixodidae</taxon>
        <taxon>Rhipicephalinae</taxon>
        <taxon>Rhipicephalus</taxon>
        <taxon>Boophilus</taxon>
    </lineage>
</organism>
<reference evidence="2" key="2">
    <citation type="submission" date="2021-09" db="EMBL/GenBank/DDBJ databases">
        <authorList>
            <person name="Jia N."/>
            <person name="Wang J."/>
            <person name="Shi W."/>
            <person name="Du L."/>
            <person name="Sun Y."/>
            <person name="Zhan W."/>
            <person name="Jiang J."/>
            <person name="Wang Q."/>
            <person name="Zhang B."/>
            <person name="Ji P."/>
            <person name="Sakyi L.B."/>
            <person name="Cui X."/>
            <person name="Yuan T."/>
            <person name="Jiang B."/>
            <person name="Yang W."/>
            <person name="Lam T.T.-Y."/>
            <person name="Chang Q."/>
            <person name="Ding S."/>
            <person name="Wang X."/>
            <person name="Zhu J."/>
            <person name="Ruan X."/>
            <person name="Zhao L."/>
            <person name="Wei J."/>
            <person name="Que T."/>
            <person name="Du C."/>
            <person name="Cheng J."/>
            <person name="Dai P."/>
            <person name="Han X."/>
            <person name="Huang E."/>
            <person name="Gao Y."/>
            <person name="Liu J."/>
            <person name="Shao H."/>
            <person name="Ye R."/>
            <person name="Li L."/>
            <person name="Wei W."/>
            <person name="Wang X."/>
            <person name="Wang C."/>
            <person name="Huo Q."/>
            <person name="Li W."/>
            <person name="Guo W."/>
            <person name="Chen H."/>
            <person name="Chen S."/>
            <person name="Zhou L."/>
            <person name="Zhou L."/>
            <person name="Ni X."/>
            <person name="Tian J."/>
            <person name="Zhou Y."/>
            <person name="Sheng Y."/>
            <person name="Liu T."/>
            <person name="Pan Y."/>
            <person name="Xia L."/>
            <person name="Li J."/>
            <person name="Zhao F."/>
            <person name="Cao W."/>
        </authorList>
    </citation>
    <scope>NUCLEOTIDE SEQUENCE</scope>
    <source>
        <strain evidence="2">Rmic-2018</strain>
        <tissue evidence="2">Larvae</tissue>
    </source>
</reference>